<feature type="transmembrane region" description="Helical" evidence="2">
    <location>
        <begin position="17"/>
        <end position="36"/>
    </location>
</feature>
<dbReference type="OrthoDB" id="7850212at2"/>
<organism evidence="3 4">
    <name type="scientific">Thalassobius vesicularis</name>
    <dbReference type="NCBI Taxonomy" id="1294297"/>
    <lineage>
        <taxon>Bacteria</taxon>
        <taxon>Pseudomonadati</taxon>
        <taxon>Pseudomonadota</taxon>
        <taxon>Alphaproteobacteria</taxon>
        <taxon>Rhodobacterales</taxon>
        <taxon>Roseobacteraceae</taxon>
        <taxon>Thalassovita</taxon>
    </lineage>
</organism>
<dbReference type="AlphaFoldDB" id="A0A4V3UYR8"/>
<evidence type="ECO:0000313" key="3">
    <source>
        <dbReference type="EMBL" id="THD72329.1"/>
    </source>
</evidence>
<sequence>MSWNPRNFLSNGAGMKLGMLACCAVMLVPLGVYIVAGGTLGGLAGNLGLLAPLALCLGAHVVMHRMMGRSCHDNTANPREKTPDENPEQGPAVVPVHAPR</sequence>
<name>A0A4V3UYR8_9RHOB</name>
<keyword evidence="2" id="KW-1133">Transmembrane helix</keyword>
<evidence type="ECO:0000256" key="2">
    <source>
        <dbReference type="SAM" id="Phobius"/>
    </source>
</evidence>
<feature type="transmembrane region" description="Helical" evidence="2">
    <location>
        <begin position="42"/>
        <end position="62"/>
    </location>
</feature>
<evidence type="ECO:0000313" key="4">
    <source>
        <dbReference type="Proteomes" id="UP000306113"/>
    </source>
</evidence>
<reference evidence="3 4" key="1">
    <citation type="submission" date="2019-04" db="EMBL/GenBank/DDBJ databases">
        <title>Draft genome sequence of Youngimonas vesicularis.</title>
        <authorList>
            <person name="Hameed A."/>
        </authorList>
    </citation>
    <scope>NUCLEOTIDE SEQUENCE [LARGE SCALE GENOMIC DNA]</scope>
    <source>
        <strain evidence="3 4">CC-AMW-E</strain>
    </source>
</reference>
<dbReference type="EMBL" id="SSMD01000008">
    <property type="protein sequence ID" value="THD72329.1"/>
    <property type="molecule type" value="Genomic_DNA"/>
</dbReference>
<gene>
    <name evidence="3" type="ORF">E7681_15230</name>
</gene>
<evidence type="ECO:0000256" key="1">
    <source>
        <dbReference type="SAM" id="MobiDB-lite"/>
    </source>
</evidence>
<keyword evidence="2" id="KW-0472">Membrane</keyword>
<dbReference type="Proteomes" id="UP000306113">
    <property type="component" value="Unassembled WGS sequence"/>
</dbReference>
<proteinExistence type="predicted"/>
<protein>
    <submittedName>
        <fullName evidence="3">DUF2933 domain-containing protein</fullName>
    </submittedName>
</protein>
<feature type="region of interest" description="Disordered" evidence="1">
    <location>
        <begin position="70"/>
        <end position="100"/>
    </location>
</feature>
<accession>A0A4V3UYR8</accession>
<keyword evidence="4" id="KW-1185">Reference proteome</keyword>
<keyword evidence="2" id="KW-0812">Transmembrane</keyword>
<comment type="caution">
    <text evidence="3">The sequence shown here is derived from an EMBL/GenBank/DDBJ whole genome shotgun (WGS) entry which is preliminary data.</text>
</comment>